<dbReference type="InterPro" id="IPR047767">
    <property type="entry name" value="PSP1-like"/>
</dbReference>
<accession>L0K7I0</accession>
<evidence type="ECO:0000256" key="1">
    <source>
        <dbReference type="SAM" id="Coils"/>
    </source>
</evidence>
<dbReference type="PROSITE" id="PS51411">
    <property type="entry name" value="PSP1_C"/>
    <property type="match status" value="1"/>
</dbReference>
<dbReference type="OrthoDB" id="9779344at2"/>
<feature type="domain" description="PSP1 C-terminal" evidence="2">
    <location>
        <begin position="60"/>
        <end position="145"/>
    </location>
</feature>
<evidence type="ECO:0000259" key="2">
    <source>
        <dbReference type="PROSITE" id="PS51411"/>
    </source>
</evidence>
<dbReference type="eggNOG" id="COG1774">
    <property type="taxonomic scope" value="Bacteria"/>
</dbReference>
<protein>
    <submittedName>
        <fullName evidence="3">Putative PSP1-like protein</fullName>
    </submittedName>
</protein>
<keyword evidence="4" id="KW-1185">Reference proteome</keyword>
<dbReference type="InterPro" id="IPR007557">
    <property type="entry name" value="PSP1_C"/>
</dbReference>
<dbReference type="HOGENOM" id="CLU_033149_2_0_9"/>
<dbReference type="NCBIfam" id="NF041131">
    <property type="entry name" value="RicT_YaaT_fam"/>
    <property type="match status" value="1"/>
</dbReference>
<dbReference type="AlphaFoldDB" id="L0K7I0"/>
<organism evidence="3 4">
    <name type="scientific">Halobacteroides halobius (strain ATCC 35273 / DSM 5150 / MD-1)</name>
    <dbReference type="NCBI Taxonomy" id="748449"/>
    <lineage>
        <taxon>Bacteria</taxon>
        <taxon>Bacillati</taxon>
        <taxon>Bacillota</taxon>
        <taxon>Clostridia</taxon>
        <taxon>Halanaerobiales</taxon>
        <taxon>Halobacteroidaceae</taxon>
        <taxon>Halobacteroides</taxon>
    </lineage>
</organism>
<dbReference type="EMBL" id="CP003359">
    <property type="protein sequence ID" value="AGB40083.1"/>
    <property type="molecule type" value="Genomic_DNA"/>
</dbReference>
<dbReference type="PANTHER" id="PTHR43830:SF3">
    <property type="entry name" value="PROTEIN PSP1"/>
    <property type="match status" value="1"/>
</dbReference>
<evidence type="ECO:0000313" key="4">
    <source>
        <dbReference type="Proteomes" id="UP000010880"/>
    </source>
</evidence>
<name>L0K7I0_HALHC</name>
<dbReference type="PANTHER" id="PTHR43830">
    <property type="entry name" value="PROTEIN PSP1"/>
    <property type="match status" value="1"/>
</dbReference>
<dbReference type="PATRIC" id="fig|748449.3.peg.45"/>
<dbReference type="Proteomes" id="UP000010880">
    <property type="component" value="Chromosome"/>
</dbReference>
<proteinExistence type="predicted"/>
<gene>
    <name evidence="3" type="ordered locus">Halha_0062</name>
</gene>
<dbReference type="STRING" id="748449.Halha_0062"/>
<dbReference type="Pfam" id="PF04468">
    <property type="entry name" value="PSP1"/>
    <property type="match status" value="1"/>
</dbReference>
<sequence>MEVIGVEFKEAGKIYYYKMTNDEFSVGDKVVAETIRGIEIGEVVNPSKIVDPDNFGHPIESIKRKATLRDLKRAEENEKEAKEAFEICLDKIEEHNLPMRLVDSEYTLDRGKLLFYFTADDRVDFRELVKDLASIFKTRIELRQIGVRDEAKMRGGLGPCGRVLCCSKFLRDFDPISIKMAKEQDLSLNPNKISGICGRLMCCLKYETNSYKQIKNELPNVGEKVETNFGTGNVEDINVIKKTLKVDLGDDEKIEIDFEDIES</sequence>
<keyword evidence="1" id="KW-0175">Coiled coil</keyword>
<reference evidence="4" key="1">
    <citation type="submission" date="2012-02" db="EMBL/GenBank/DDBJ databases">
        <title>The complete genome of Halobacteroides halobius DSM 5150.</title>
        <authorList>
            <person name="Lucas S."/>
            <person name="Copeland A."/>
            <person name="Lapidus A."/>
            <person name="Glavina del Rio T."/>
            <person name="Dalin E."/>
            <person name="Tice H."/>
            <person name="Bruce D."/>
            <person name="Goodwin L."/>
            <person name="Pitluck S."/>
            <person name="Peters L."/>
            <person name="Mikhailova N."/>
            <person name="Gu W."/>
            <person name="Kyrpides N."/>
            <person name="Mavromatis K."/>
            <person name="Ivanova N."/>
            <person name="Brettin T."/>
            <person name="Detter J.C."/>
            <person name="Han C."/>
            <person name="Larimer F."/>
            <person name="Land M."/>
            <person name="Hauser L."/>
            <person name="Markowitz V."/>
            <person name="Cheng J.-F."/>
            <person name="Hugenholtz P."/>
            <person name="Woyke T."/>
            <person name="Wu D."/>
            <person name="Tindall B."/>
            <person name="Pomrenke H."/>
            <person name="Brambilla E."/>
            <person name="Klenk H.-P."/>
            <person name="Eisen J.A."/>
        </authorList>
    </citation>
    <scope>NUCLEOTIDE SEQUENCE [LARGE SCALE GENOMIC DNA]</scope>
    <source>
        <strain evidence="4">ATCC 35273 / DSM 5150 / MD-1</strain>
    </source>
</reference>
<feature type="coiled-coil region" evidence="1">
    <location>
        <begin position="64"/>
        <end position="91"/>
    </location>
</feature>
<dbReference type="KEGG" id="hhl:Halha_0062"/>
<dbReference type="RefSeq" id="WP_015325811.1">
    <property type="nucleotide sequence ID" value="NC_019978.1"/>
</dbReference>
<evidence type="ECO:0000313" key="3">
    <source>
        <dbReference type="EMBL" id="AGB40083.1"/>
    </source>
</evidence>
<dbReference type="GO" id="GO:0005737">
    <property type="term" value="C:cytoplasm"/>
    <property type="evidence" value="ECO:0007669"/>
    <property type="project" value="TreeGrafter"/>
</dbReference>